<keyword evidence="4" id="KW-0732">Signal</keyword>
<dbReference type="InterPro" id="IPR003760">
    <property type="entry name" value="PnrA-like"/>
</dbReference>
<protein>
    <submittedName>
        <fullName evidence="8">Unannotated protein</fullName>
    </submittedName>
</protein>
<dbReference type="PROSITE" id="PS51257">
    <property type="entry name" value="PROKAR_LIPOPROTEIN"/>
    <property type="match status" value="1"/>
</dbReference>
<evidence type="ECO:0000256" key="5">
    <source>
        <dbReference type="ARBA" id="ARBA00023136"/>
    </source>
</evidence>
<evidence type="ECO:0000259" key="7">
    <source>
        <dbReference type="Pfam" id="PF02608"/>
    </source>
</evidence>
<evidence type="ECO:0000256" key="6">
    <source>
        <dbReference type="ARBA" id="ARBA00023288"/>
    </source>
</evidence>
<dbReference type="CDD" id="cd06304">
    <property type="entry name" value="PBP1_BmpA_Med_PnrA-like"/>
    <property type="match status" value="1"/>
</dbReference>
<evidence type="ECO:0000256" key="3">
    <source>
        <dbReference type="ARBA" id="ARBA00022475"/>
    </source>
</evidence>
<dbReference type="GO" id="GO:0005886">
    <property type="term" value="C:plasma membrane"/>
    <property type="evidence" value="ECO:0007669"/>
    <property type="project" value="UniProtKB-SubCell"/>
</dbReference>
<dbReference type="EMBL" id="CAESAO010000138">
    <property type="protein sequence ID" value="CAB4346344.1"/>
    <property type="molecule type" value="Genomic_DNA"/>
</dbReference>
<dbReference type="PANTHER" id="PTHR34296:SF2">
    <property type="entry name" value="ABC TRANSPORTER GUANOSINE-BINDING PROTEIN NUPN"/>
    <property type="match status" value="1"/>
</dbReference>
<organism evidence="8">
    <name type="scientific">freshwater metagenome</name>
    <dbReference type="NCBI Taxonomy" id="449393"/>
    <lineage>
        <taxon>unclassified sequences</taxon>
        <taxon>metagenomes</taxon>
        <taxon>ecological metagenomes</taxon>
    </lineage>
</organism>
<sequence length="343" mass="34762">MRGLKGFTALGLAAVAAVGVTACGSSDSSSTESTAAKSIKVAMEMPGPINDKGFNASGYAGLMNCKKQGATTTFAEKVAVPEQARTMEELAQNNDLVIGHGFEFGEPAAELAPKYPDVKFVVTSNPIPPKAKNQVNVMPNSTQAAYLAGVAAGKATKSNKIGGIAGFDFPVLKSQMEALAAGAKSVNPNVTTKIVYLGTFDDVAKGKEAAQSMAASGIDVIYHIADAAGIGIINGAQAAGIKAIGWGIDQNSIAPDTVIASQIVKTDEMIGEQCKAVIDGTFVGGKVVVSGLKSGVVGLTKVYNEPADVQAAVDKAFAAIEAGTEEGVPEIAPGIPSTGPDSN</sequence>
<dbReference type="PANTHER" id="PTHR34296">
    <property type="entry name" value="TRANSCRIPTIONAL ACTIVATOR PROTEIN MED"/>
    <property type="match status" value="1"/>
</dbReference>
<dbReference type="SUPFAM" id="SSF53822">
    <property type="entry name" value="Periplasmic binding protein-like I"/>
    <property type="match status" value="1"/>
</dbReference>
<evidence type="ECO:0000256" key="1">
    <source>
        <dbReference type="ARBA" id="ARBA00004193"/>
    </source>
</evidence>
<dbReference type="Pfam" id="PF02608">
    <property type="entry name" value="Bmp"/>
    <property type="match status" value="1"/>
</dbReference>
<dbReference type="InterPro" id="IPR028082">
    <property type="entry name" value="Peripla_BP_I"/>
</dbReference>
<keyword evidence="6" id="KW-0449">Lipoprotein</keyword>
<gene>
    <name evidence="8" type="ORF">UFOPK3522_01337</name>
</gene>
<proteinExistence type="inferred from homology"/>
<accession>A0A6J5ZUF6</accession>
<comment type="similarity">
    <text evidence="2">Belongs to the BMP lipoprotein family.</text>
</comment>
<name>A0A6J5ZUF6_9ZZZZ</name>
<evidence type="ECO:0000256" key="4">
    <source>
        <dbReference type="ARBA" id="ARBA00022729"/>
    </source>
</evidence>
<dbReference type="InterPro" id="IPR050957">
    <property type="entry name" value="BMP_lipoprotein"/>
</dbReference>
<dbReference type="AlphaFoldDB" id="A0A6J5ZUF6"/>
<keyword evidence="5" id="KW-0472">Membrane</keyword>
<dbReference type="Gene3D" id="3.40.50.2300">
    <property type="match status" value="2"/>
</dbReference>
<evidence type="ECO:0000256" key="2">
    <source>
        <dbReference type="ARBA" id="ARBA00008610"/>
    </source>
</evidence>
<feature type="domain" description="ABC transporter substrate-binding protein PnrA-like" evidence="7">
    <location>
        <begin position="40"/>
        <end position="309"/>
    </location>
</feature>
<keyword evidence="3" id="KW-1003">Cell membrane</keyword>
<comment type="subcellular location">
    <subcellularLocation>
        <location evidence="1">Cell membrane</location>
        <topology evidence="1">Lipid-anchor</topology>
    </subcellularLocation>
</comment>
<reference evidence="8" key="1">
    <citation type="submission" date="2020-05" db="EMBL/GenBank/DDBJ databases">
        <authorList>
            <person name="Chiriac C."/>
            <person name="Salcher M."/>
            <person name="Ghai R."/>
            <person name="Kavagutti S V."/>
        </authorList>
    </citation>
    <scope>NUCLEOTIDE SEQUENCE</scope>
</reference>
<evidence type="ECO:0000313" key="8">
    <source>
        <dbReference type="EMBL" id="CAB4346344.1"/>
    </source>
</evidence>